<dbReference type="Pfam" id="PF00850">
    <property type="entry name" value="Hist_deacetyl"/>
    <property type="match status" value="1"/>
</dbReference>
<dbReference type="PANTHER" id="PTHR10625:SF31">
    <property type="entry name" value="HISTONE DEACETYLASE DOMAIN-CONTAINING PROTEIN"/>
    <property type="match status" value="1"/>
</dbReference>
<protein>
    <recommendedName>
        <fullName evidence="1">Histone deacetylase domain-containing protein</fullName>
    </recommendedName>
</protein>
<dbReference type="GO" id="GO:0000118">
    <property type="term" value="C:histone deacetylase complex"/>
    <property type="evidence" value="ECO:0007669"/>
    <property type="project" value="TreeGrafter"/>
</dbReference>
<organism evidence="2 3">
    <name type="scientific">Rhodotorula paludigena</name>
    <dbReference type="NCBI Taxonomy" id="86838"/>
    <lineage>
        <taxon>Eukaryota</taxon>
        <taxon>Fungi</taxon>
        <taxon>Dikarya</taxon>
        <taxon>Basidiomycota</taxon>
        <taxon>Pucciniomycotina</taxon>
        <taxon>Microbotryomycetes</taxon>
        <taxon>Sporidiobolales</taxon>
        <taxon>Sporidiobolaceae</taxon>
        <taxon>Rhodotorula</taxon>
    </lineage>
</organism>
<dbReference type="EMBL" id="BQKY01000006">
    <property type="protein sequence ID" value="GJN90444.1"/>
    <property type="molecule type" value="Genomic_DNA"/>
</dbReference>
<gene>
    <name evidence="2" type="ORF">Rhopal_003455-T1</name>
</gene>
<dbReference type="GO" id="GO:0005737">
    <property type="term" value="C:cytoplasm"/>
    <property type="evidence" value="ECO:0007669"/>
    <property type="project" value="TreeGrafter"/>
</dbReference>
<proteinExistence type="predicted"/>
<dbReference type="PANTHER" id="PTHR10625">
    <property type="entry name" value="HISTONE DEACETYLASE HDAC1-RELATED"/>
    <property type="match status" value="1"/>
</dbReference>
<keyword evidence="3" id="KW-1185">Reference proteome</keyword>
<feature type="domain" description="Histone deacetylase" evidence="1">
    <location>
        <begin position="46"/>
        <end position="298"/>
    </location>
</feature>
<dbReference type="InterPro" id="IPR023801">
    <property type="entry name" value="His_deacetylse_dom"/>
</dbReference>
<comment type="caution">
    <text evidence="2">The sequence shown here is derived from an EMBL/GenBank/DDBJ whole genome shotgun (WGS) entry which is preliminary data.</text>
</comment>
<evidence type="ECO:0000259" key="1">
    <source>
        <dbReference type="Pfam" id="PF00850"/>
    </source>
</evidence>
<dbReference type="Gene3D" id="3.40.800.20">
    <property type="entry name" value="Histone deacetylase domain"/>
    <property type="match status" value="1"/>
</dbReference>
<dbReference type="SUPFAM" id="SSF52768">
    <property type="entry name" value="Arginase/deacetylase"/>
    <property type="match status" value="1"/>
</dbReference>
<sequence>MRLESLARTGYIWCSIFGWYNPGNNPLLPADHRVGLAPLRNTANPDTKRLAHELIDVTGLLRHLHTLDFTPATKEDVLLVHHEKYVNRVELESNHTGGDCGDGASPFGRGAYDIALHGLGAALSMLKAVVKGEVRNGYTLMHPPGHHAEPDTGRGQCMFNNGAISAEYALRNLGMRKVAIVDVHVLTISVHQDRNFPADTGMAEHRGEGKGFGYNFNIPLLPGCGNGAYEYTLETLVLPALWRYKPDLIIVASGLDAGIMDPLARQSVTNKGFVSITKKLMRVADELGHGRLVYLQEGIHRIIETLAGVQTLEVDPYEGFLDTQYGSALEPWQKKAIDRLVPHLDDIK</sequence>
<accession>A0AAV5GJ44</accession>
<evidence type="ECO:0000313" key="3">
    <source>
        <dbReference type="Proteomes" id="UP001342314"/>
    </source>
</evidence>
<dbReference type="AlphaFoldDB" id="A0AAV5GJ44"/>
<reference evidence="2 3" key="1">
    <citation type="submission" date="2021-12" db="EMBL/GenBank/DDBJ databases">
        <title>High titer production of polyol ester of fatty acids by Rhodotorula paludigena BS15 towards product separation-free biomass refinery.</title>
        <authorList>
            <person name="Mano J."/>
            <person name="Ono H."/>
            <person name="Tanaka T."/>
            <person name="Naito K."/>
            <person name="Sushida H."/>
            <person name="Ike M."/>
            <person name="Tokuyasu K."/>
            <person name="Kitaoka M."/>
        </authorList>
    </citation>
    <scope>NUCLEOTIDE SEQUENCE [LARGE SCALE GENOMIC DNA]</scope>
    <source>
        <strain evidence="2 3">BS15</strain>
    </source>
</reference>
<dbReference type="InterPro" id="IPR023696">
    <property type="entry name" value="Ureohydrolase_dom_sf"/>
</dbReference>
<evidence type="ECO:0000313" key="2">
    <source>
        <dbReference type="EMBL" id="GJN90444.1"/>
    </source>
</evidence>
<dbReference type="InterPro" id="IPR037138">
    <property type="entry name" value="His_deacetylse_dom_sf"/>
</dbReference>
<dbReference type="Proteomes" id="UP001342314">
    <property type="component" value="Unassembled WGS sequence"/>
</dbReference>
<name>A0AAV5GJ44_9BASI</name>
<dbReference type="GO" id="GO:0004407">
    <property type="term" value="F:histone deacetylase activity"/>
    <property type="evidence" value="ECO:0007669"/>
    <property type="project" value="TreeGrafter"/>
</dbReference>
<dbReference type="GO" id="GO:0040029">
    <property type="term" value="P:epigenetic regulation of gene expression"/>
    <property type="evidence" value="ECO:0007669"/>
    <property type="project" value="TreeGrafter"/>
</dbReference>